<evidence type="ECO:0000313" key="3">
    <source>
        <dbReference type="Proteomes" id="UP000248917"/>
    </source>
</evidence>
<gene>
    <name evidence="2" type="ORF">CLV31_101144</name>
</gene>
<protein>
    <submittedName>
        <fullName evidence="2">Inner membrane protein</fullName>
    </submittedName>
</protein>
<dbReference type="Proteomes" id="UP000248917">
    <property type="component" value="Unassembled WGS sequence"/>
</dbReference>
<comment type="caution">
    <text evidence="2">The sequence shown here is derived from an EMBL/GenBank/DDBJ whole genome shotgun (WGS) entry which is preliminary data.</text>
</comment>
<dbReference type="RefSeq" id="WP_111390961.1">
    <property type="nucleotide sequence ID" value="NZ_QKTX01000001.1"/>
</dbReference>
<feature type="transmembrane region" description="Helical" evidence="1">
    <location>
        <begin position="41"/>
        <end position="64"/>
    </location>
</feature>
<proteinExistence type="predicted"/>
<keyword evidence="1" id="KW-1133">Transmembrane helix</keyword>
<evidence type="ECO:0000313" key="2">
    <source>
        <dbReference type="EMBL" id="PZV87272.1"/>
    </source>
</evidence>
<reference evidence="2 3" key="1">
    <citation type="submission" date="2018-06" db="EMBL/GenBank/DDBJ databases">
        <title>Genomic Encyclopedia of Archaeal and Bacterial Type Strains, Phase II (KMG-II): from individual species to whole genera.</title>
        <authorList>
            <person name="Goeker M."/>
        </authorList>
    </citation>
    <scope>NUCLEOTIDE SEQUENCE [LARGE SCALE GENOMIC DNA]</scope>
    <source>
        <strain evidence="2 3">T4</strain>
    </source>
</reference>
<accession>A0A326S704</accession>
<keyword evidence="1" id="KW-0472">Membrane</keyword>
<keyword evidence="1" id="KW-0812">Transmembrane</keyword>
<keyword evidence="3" id="KW-1185">Reference proteome</keyword>
<name>A0A326S704_9BACT</name>
<evidence type="ECO:0000256" key="1">
    <source>
        <dbReference type="SAM" id="Phobius"/>
    </source>
</evidence>
<dbReference type="EMBL" id="QKTX01000001">
    <property type="protein sequence ID" value="PZV87272.1"/>
    <property type="molecule type" value="Genomic_DNA"/>
</dbReference>
<organism evidence="2 3">
    <name type="scientific">Algoriphagus aquaeductus</name>
    <dbReference type="NCBI Taxonomy" id="475299"/>
    <lineage>
        <taxon>Bacteria</taxon>
        <taxon>Pseudomonadati</taxon>
        <taxon>Bacteroidota</taxon>
        <taxon>Cytophagia</taxon>
        <taxon>Cytophagales</taxon>
        <taxon>Cyclobacteriaceae</taxon>
        <taxon>Algoriphagus</taxon>
    </lineage>
</organism>
<dbReference type="OrthoDB" id="1447020at2"/>
<dbReference type="AlphaFoldDB" id="A0A326S704"/>
<sequence>MNWVAETMGYLAIGAGFYAISKKDMAKFRVWHLISSVFYTLYGFFLMAFPLIIASVVFCVIHVYHLRKLRLDKVKVPNP</sequence>